<name>A0A9W9MNT2_9EURO</name>
<dbReference type="EMBL" id="JAPQKR010000012">
    <property type="protein sequence ID" value="KAJ5204698.1"/>
    <property type="molecule type" value="Genomic_DNA"/>
</dbReference>
<dbReference type="OrthoDB" id="2522477at2759"/>
<evidence type="ECO:0000313" key="2">
    <source>
        <dbReference type="EMBL" id="KAJ5204698.1"/>
    </source>
</evidence>
<gene>
    <name evidence="2" type="ORF">N7498_005577</name>
</gene>
<reference evidence="2" key="2">
    <citation type="journal article" date="2023" name="IMA Fungus">
        <title>Comparative genomic study of the Penicillium genus elucidates a diverse pangenome and 15 lateral gene transfer events.</title>
        <authorList>
            <person name="Petersen C."/>
            <person name="Sorensen T."/>
            <person name="Nielsen M.R."/>
            <person name="Sondergaard T.E."/>
            <person name="Sorensen J.L."/>
            <person name="Fitzpatrick D.A."/>
            <person name="Frisvad J.C."/>
            <person name="Nielsen K.L."/>
        </authorList>
    </citation>
    <scope>NUCLEOTIDE SEQUENCE</scope>
    <source>
        <strain evidence="2">IBT 15544</strain>
    </source>
</reference>
<evidence type="ECO:0000313" key="3">
    <source>
        <dbReference type="Proteomes" id="UP001150904"/>
    </source>
</evidence>
<proteinExistence type="predicted"/>
<evidence type="ECO:0000256" key="1">
    <source>
        <dbReference type="SAM" id="MobiDB-lite"/>
    </source>
</evidence>
<protein>
    <submittedName>
        <fullName evidence="2">Uncharacterized protein</fullName>
    </submittedName>
</protein>
<dbReference type="GeneID" id="83179940"/>
<organism evidence="2 3">
    <name type="scientific">Penicillium cinerascens</name>
    <dbReference type="NCBI Taxonomy" id="70096"/>
    <lineage>
        <taxon>Eukaryota</taxon>
        <taxon>Fungi</taxon>
        <taxon>Dikarya</taxon>
        <taxon>Ascomycota</taxon>
        <taxon>Pezizomycotina</taxon>
        <taxon>Eurotiomycetes</taxon>
        <taxon>Eurotiomycetidae</taxon>
        <taxon>Eurotiales</taxon>
        <taxon>Aspergillaceae</taxon>
        <taxon>Penicillium</taxon>
    </lineage>
</organism>
<sequence length="434" mass="49172">MPGLLDLPSEVILIIVEYLQANIQHVALPFYELGDAHRYAISHNPPRRVRYLRSLLLVSRRLSDILTPILYRNVIVRDYNRVNEKISLDQLQWSLEKNPSLSEDIVSAFIPCGSSWSDRSIGNVIPFFWYANMQTLTIHQFDDWEPLEFENDSHVGTSPVKYLTLIDCGAHEESLAAVLSWPAALKALHYDANQGEWSGHYGDEPAKEWTTAAFVRTLQSQKRSLEELTMTRPRLVHEGLGNGPRIDLSDFQALRILRIYHVFLCGTDDWPGVWRNLPPNLEELEVSYDDGDLTTFLYEGDAVAYDPFLLDVIRHKTTHLPHLHTVTIYAFERFDDSESESQGIEDSAGHWKLPSSLASEAEAAGIKLDVWLKFDDSPTFEGVDVFESLISQTGPSSRSKQGARSGQSVLPSNLSEESSTREAKVYGSYTQLQF</sequence>
<comment type="caution">
    <text evidence="2">The sequence shown here is derived from an EMBL/GenBank/DDBJ whole genome shotgun (WGS) entry which is preliminary data.</text>
</comment>
<reference evidence="2" key="1">
    <citation type="submission" date="2022-12" db="EMBL/GenBank/DDBJ databases">
        <authorList>
            <person name="Petersen C."/>
        </authorList>
    </citation>
    <scope>NUCLEOTIDE SEQUENCE</scope>
    <source>
        <strain evidence="2">IBT 15544</strain>
    </source>
</reference>
<feature type="compositionally biased region" description="Polar residues" evidence="1">
    <location>
        <begin position="392"/>
        <end position="417"/>
    </location>
</feature>
<feature type="region of interest" description="Disordered" evidence="1">
    <location>
        <begin position="392"/>
        <end position="421"/>
    </location>
</feature>
<accession>A0A9W9MNT2</accession>
<dbReference type="Proteomes" id="UP001150904">
    <property type="component" value="Unassembled WGS sequence"/>
</dbReference>
<dbReference type="RefSeq" id="XP_058309177.1">
    <property type="nucleotide sequence ID" value="XM_058452639.1"/>
</dbReference>
<dbReference type="AlphaFoldDB" id="A0A9W9MNT2"/>
<keyword evidence="3" id="KW-1185">Reference proteome</keyword>